<dbReference type="CDD" id="cd00719">
    <property type="entry name" value="GIY-YIG_SF"/>
    <property type="match status" value="1"/>
</dbReference>
<protein>
    <submittedName>
        <fullName evidence="1">GIY-YIG nuclease family protein</fullName>
    </submittedName>
</protein>
<keyword evidence="2" id="KW-1185">Reference proteome</keyword>
<evidence type="ECO:0000313" key="1">
    <source>
        <dbReference type="EMBL" id="RFM35135.1"/>
    </source>
</evidence>
<sequence>MSTVTNTFPWIDQLNEIDLALSNEAGRLGQLADKLIFEYITEFELNNDVPPIPRAVTRKQGVYLFEIQNNNLSLDKDSWAAAFEELWKNTDVIWVPGMKKSRIHAHSHFNEWIPLYIGKSRDIGGRITEHIHQVKDRRTFSMKLKARTNLHGNVLRVSWIPLDVVNYDMIAPAIESMLRDRINPILGRQ</sequence>
<proteinExistence type="predicted"/>
<dbReference type="EMBL" id="QTJV01000002">
    <property type="protein sequence ID" value="RFM35135.1"/>
    <property type="molecule type" value="Genomic_DNA"/>
</dbReference>
<accession>A0A3E1P4M7</accession>
<dbReference type="RefSeq" id="WP_116852617.1">
    <property type="nucleotide sequence ID" value="NZ_QTJV01000002.1"/>
</dbReference>
<dbReference type="AlphaFoldDB" id="A0A3E1P4M7"/>
<comment type="caution">
    <text evidence="1">The sequence shown here is derived from an EMBL/GenBank/DDBJ whole genome shotgun (WGS) entry which is preliminary data.</text>
</comment>
<organism evidence="1 2">
    <name type="scientific">Chitinophaga silvisoli</name>
    <dbReference type="NCBI Taxonomy" id="2291814"/>
    <lineage>
        <taxon>Bacteria</taxon>
        <taxon>Pseudomonadati</taxon>
        <taxon>Bacteroidota</taxon>
        <taxon>Chitinophagia</taxon>
        <taxon>Chitinophagales</taxon>
        <taxon>Chitinophagaceae</taxon>
        <taxon>Chitinophaga</taxon>
    </lineage>
</organism>
<evidence type="ECO:0000313" key="2">
    <source>
        <dbReference type="Proteomes" id="UP000261174"/>
    </source>
</evidence>
<dbReference type="OrthoDB" id="1443922at2"/>
<dbReference type="Proteomes" id="UP000261174">
    <property type="component" value="Unassembled WGS sequence"/>
</dbReference>
<gene>
    <name evidence="1" type="ORF">DXN04_07000</name>
</gene>
<name>A0A3E1P4M7_9BACT</name>
<reference evidence="1 2" key="1">
    <citation type="submission" date="2018-08" db="EMBL/GenBank/DDBJ databases">
        <title>Chitinophaga sp. K20C18050901, a novel bacterium isolated from forest soil.</title>
        <authorList>
            <person name="Wang C."/>
        </authorList>
    </citation>
    <scope>NUCLEOTIDE SEQUENCE [LARGE SCALE GENOMIC DNA]</scope>
    <source>
        <strain evidence="1 2">K20C18050901</strain>
    </source>
</reference>